<accession>A0A8J8BDH3</accession>
<sequence length="341" mass="34560">MSRPAGRGPHGSAAAIRTRRPFAPAPSAAAPAHGIPPLFTGLCDDAAMFPPGNAGAADAVSAHRGHRVAWYRDLVGPFLAAAKHLPAVIEEMRALHAAGPLAAQAPPEPLPTVLVVPDGPGALTDALRAAGPAREAGIELVGVELACDADAAAAQAARRAVAALAGRLPDPAGAVIEVRRGPDLGEALDVVAESAARAKLRTGGPVAAAFPTEQEVACFIVGCVVRGVAFKCTAGLHEAARHTDPATGFEHHGFLNILAATHAACQGADVAAVADVLAERSAGRLAETLRGLSPDAVIRVRTAFTAYGTCSIAEPLADLTRLGLVVPEADTGRAREYSDLG</sequence>
<keyword evidence="2" id="KW-1185">Reference proteome</keyword>
<organism evidence="1 2">
    <name type="scientific">Actinocrinis puniceicyclus</name>
    <dbReference type="NCBI Taxonomy" id="977794"/>
    <lineage>
        <taxon>Bacteria</taxon>
        <taxon>Bacillati</taxon>
        <taxon>Actinomycetota</taxon>
        <taxon>Actinomycetes</taxon>
        <taxon>Catenulisporales</taxon>
        <taxon>Actinospicaceae</taxon>
        <taxon>Actinocrinis</taxon>
    </lineage>
</organism>
<dbReference type="EMBL" id="JAGSXH010000043">
    <property type="protein sequence ID" value="MBS2964146.1"/>
    <property type="molecule type" value="Genomic_DNA"/>
</dbReference>
<comment type="caution">
    <text evidence="1">The sequence shown here is derived from an EMBL/GenBank/DDBJ whole genome shotgun (WGS) entry which is preliminary data.</text>
</comment>
<protein>
    <submittedName>
        <fullName evidence="1">Uncharacterized protein</fullName>
    </submittedName>
</protein>
<name>A0A8J8BDH3_9ACTN</name>
<reference evidence="1" key="1">
    <citation type="submission" date="2021-04" db="EMBL/GenBank/DDBJ databases">
        <title>Genome based classification of Actinospica acidithermotolerans sp. nov., an actinobacterium isolated from an Indonesian hot spring.</title>
        <authorList>
            <person name="Kusuma A.B."/>
            <person name="Putra K.E."/>
            <person name="Nafisah S."/>
            <person name="Loh J."/>
            <person name="Nouioui I."/>
            <person name="Goodfellow M."/>
        </authorList>
    </citation>
    <scope>NUCLEOTIDE SEQUENCE</scope>
    <source>
        <strain evidence="1">DSM 45618</strain>
    </source>
</reference>
<gene>
    <name evidence="1" type="ORF">KGA66_13895</name>
</gene>
<proteinExistence type="predicted"/>
<dbReference type="RefSeq" id="WP_211468510.1">
    <property type="nucleotide sequence ID" value="NZ_JAGSXH010000043.1"/>
</dbReference>
<evidence type="ECO:0000313" key="2">
    <source>
        <dbReference type="Proteomes" id="UP000677913"/>
    </source>
</evidence>
<evidence type="ECO:0000313" key="1">
    <source>
        <dbReference type="EMBL" id="MBS2964146.1"/>
    </source>
</evidence>
<dbReference type="Proteomes" id="UP000677913">
    <property type="component" value="Unassembled WGS sequence"/>
</dbReference>
<dbReference type="AlphaFoldDB" id="A0A8J8BDH3"/>